<dbReference type="GeneID" id="89996297"/>
<reference evidence="2 3" key="1">
    <citation type="journal article" date="2023" name="Res Sq">
        <title>Genomic and morphological characterization of Knufia obscura isolated from the Mars 2020 spacecraft assembly facility.</title>
        <authorList>
            <person name="Chander A.M."/>
            <person name="Teixeira M.M."/>
            <person name="Singh N.K."/>
            <person name="Williams M.P."/>
            <person name="Parker C.W."/>
            <person name="Leo P."/>
            <person name="Stajich J.E."/>
            <person name="Torok T."/>
            <person name="Tighe S."/>
            <person name="Mason C.E."/>
            <person name="Venkateswaran K."/>
        </authorList>
    </citation>
    <scope>NUCLEOTIDE SEQUENCE [LARGE SCALE GENOMIC DNA]</scope>
    <source>
        <strain evidence="2 3">CCFEE 5817</strain>
    </source>
</reference>
<evidence type="ECO:0000313" key="3">
    <source>
        <dbReference type="Proteomes" id="UP001334248"/>
    </source>
</evidence>
<feature type="compositionally biased region" description="Acidic residues" evidence="1">
    <location>
        <begin position="266"/>
        <end position="285"/>
    </location>
</feature>
<protein>
    <submittedName>
        <fullName evidence="2">Uncharacterized protein</fullName>
    </submittedName>
</protein>
<sequence length="302" mass="33989">MQNDSAYFLSKQVTKDCPIRVPPGSSGTPLNLHKSDNQVSLDELRNTTTTKIWDTKPTGLAQETSEILDGKITTAIAFNRFNLTYVEGQRKAKEAQLETPTAAQGLVLGLEDLMHTLGKNNYGGYMYEPLRKHMPYWAPEETDVLHEVMADWLLKDQGTNAIQGAAQPAFKRLNELYKGGFFHGRKSTLQTIRQGLNNTCKGGFCILRKRLLEAFEQEDGGKDMEDHAIMAKRIVLDVGKLYQAECEAEKAAKKDEGSRKRKAKDEDEDEDPGDDEFEIEEEVEVKEEAKVKADGEERRSKS</sequence>
<feature type="compositionally biased region" description="Basic and acidic residues" evidence="1">
    <location>
        <begin position="249"/>
        <end position="258"/>
    </location>
</feature>
<gene>
    <name evidence="2" type="ORF">PMZ80_002848</name>
</gene>
<dbReference type="EMBL" id="JAVHJV010000002">
    <property type="protein sequence ID" value="KAK5945643.1"/>
    <property type="molecule type" value="Genomic_DNA"/>
</dbReference>
<proteinExistence type="predicted"/>
<accession>A0ABR0RYH4</accession>
<keyword evidence="3" id="KW-1185">Reference proteome</keyword>
<dbReference type="RefSeq" id="XP_064733733.1">
    <property type="nucleotide sequence ID" value="XM_064871280.1"/>
</dbReference>
<evidence type="ECO:0000313" key="2">
    <source>
        <dbReference type="EMBL" id="KAK5945643.1"/>
    </source>
</evidence>
<name>A0ABR0RYH4_9EURO</name>
<feature type="region of interest" description="Disordered" evidence="1">
    <location>
        <begin position="249"/>
        <end position="302"/>
    </location>
</feature>
<evidence type="ECO:0000256" key="1">
    <source>
        <dbReference type="SAM" id="MobiDB-lite"/>
    </source>
</evidence>
<organism evidence="2 3">
    <name type="scientific">Knufia obscura</name>
    <dbReference type="NCBI Taxonomy" id="1635080"/>
    <lineage>
        <taxon>Eukaryota</taxon>
        <taxon>Fungi</taxon>
        <taxon>Dikarya</taxon>
        <taxon>Ascomycota</taxon>
        <taxon>Pezizomycotina</taxon>
        <taxon>Eurotiomycetes</taxon>
        <taxon>Chaetothyriomycetidae</taxon>
        <taxon>Chaetothyriales</taxon>
        <taxon>Trichomeriaceae</taxon>
        <taxon>Knufia</taxon>
    </lineage>
</organism>
<comment type="caution">
    <text evidence="2">The sequence shown here is derived from an EMBL/GenBank/DDBJ whole genome shotgun (WGS) entry which is preliminary data.</text>
</comment>
<feature type="compositionally biased region" description="Basic and acidic residues" evidence="1">
    <location>
        <begin position="286"/>
        <end position="302"/>
    </location>
</feature>
<dbReference type="Proteomes" id="UP001334248">
    <property type="component" value="Unassembled WGS sequence"/>
</dbReference>